<dbReference type="KEGG" id="cse:Cseg_1707"/>
<feature type="chain" id="PRO_5003078803" evidence="1">
    <location>
        <begin position="25"/>
        <end position="44"/>
    </location>
</feature>
<proteinExistence type="predicted"/>
<organism evidence="2 3">
    <name type="scientific">Caulobacter segnis (strain ATCC 21756 / DSM 7131 / JCM 7823 / NBRC 15250 / LMG 17158 / TK0059)</name>
    <name type="common">Mycoplana segnis</name>
    <dbReference type="NCBI Taxonomy" id="509190"/>
    <lineage>
        <taxon>Bacteria</taxon>
        <taxon>Pseudomonadati</taxon>
        <taxon>Pseudomonadota</taxon>
        <taxon>Alphaproteobacteria</taxon>
        <taxon>Caulobacterales</taxon>
        <taxon>Caulobacteraceae</taxon>
        <taxon>Caulobacter</taxon>
    </lineage>
</organism>
<dbReference type="AlphaFoldDB" id="D5VG71"/>
<sequence length="44" mass="4948">MGFSFKRQVLIMAVTALLSGSVAALDYRDDLDAVPYQVRFGRLR</sequence>
<feature type="signal peptide" evidence="1">
    <location>
        <begin position="1"/>
        <end position="24"/>
    </location>
</feature>
<protein>
    <submittedName>
        <fullName evidence="2">Uncharacterized protein</fullName>
    </submittedName>
</protein>
<dbReference type="HOGENOM" id="CLU_3214020_0_0_5"/>
<reference evidence="3" key="1">
    <citation type="journal article" date="2011" name="J. Bacteriol.">
        <title>Genome sequences of eight morphologically diverse alphaproteobacteria.</title>
        <authorList>
            <consortium name="US DOE Joint Genome Institute"/>
            <person name="Brown P.J."/>
            <person name="Kysela D.T."/>
            <person name="Buechlein A."/>
            <person name="Hemmerich C."/>
            <person name="Brun Y.V."/>
        </authorList>
    </citation>
    <scope>NUCLEOTIDE SEQUENCE [LARGE SCALE GENOMIC DNA]</scope>
    <source>
        <strain evidence="3">ATCC 21756 / DSM 7131 / JCM 7823 / NBRC 15250 / LMG 17158 / TK0059</strain>
    </source>
</reference>
<gene>
    <name evidence="2" type="ordered locus">Cseg_1707</name>
</gene>
<accession>D5VG71</accession>
<evidence type="ECO:0000256" key="1">
    <source>
        <dbReference type="SAM" id="SignalP"/>
    </source>
</evidence>
<dbReference type="Proteomes" id="UP000002629">
    <property type="component" value="Chromosome"/>
</dbReference>
<evidence type="ECO:0000313" key="2">
    <source>
        <dbReference type="EMBL" id="ADG10190.1"/>
    </source>
</evidence>
<keyword evidence="1" id="KW-0732">Signal</keyword>
<evidence type="ECO:0000313" key="3">
    <source>
        <dbReference type="Proteomes" id="UP000002629"/>
    </source>
</evidence>
<dbReference type="RefSeq" id="WP_013078847.1">
    <property type="nucleotide sequence ID" value="NC_014100.1"/>
</dbReference>
<name>D5VG71_CAUST</name>
<dbReference type="EMBL" id="CP002008">
    <property type="protein sequence ID" value="ADG10190.1"/>
    <property type="molecule type" value="Genomic_DNA"/>
</dbReference>